<dbReference type="InterPro" id="IPR011712">
    <property type="entry name" value="Sig_transdc_His_kin_sub3_dim/P"/>
</dbReference>
<dbReference type="Gene3D" id="3.30.565.10">
    <property type="entry name" value="Histidine kinase-like ATPase, C-terminal domain"/>
    <property type="match status" value="1"/>
</dbReference>
<evidence type="ECO:0000256" key="1">
    <source>
        <dbReference type="ARBA" id="ARBA00022679"/>
    </source>
</evidence>
<dbReference type="PANTHER" id="PTHR24421:SF62">
    <property type="entry name" value="SENSORY TRANSDUCTION HISTIDINE KINASE"/>
    <property type="match status" value="1"/>
</dbReference>
<keyword evidence="5" id="KW-0472">Membrane</keyword>
<dbReference type="Pfam" id="PF07730">
    <property type="entry name" value="HisKA_3"/>
    <property type="match status" value="1"/>
</dbReference>
<keyword evidence="8" id="KW-1185">Reference proteome</keyword>
<keyword evidence="5" id="KW-0812">Transmembrane</keyword>
<dbReference type="InterPro" id="IPR036890">
    <property type="entry name" value="HATPase_C_sf"/>
</dbReference>
<proteinExistence type="predicted"/>
<keyword evidence="5" id="KW-1133">Transmembrane helix</keyword>
<accession>A0A895XWV9</accession>
<feature type="coiled-coil region" evidence="4">
    <location>
        <begin position="148"/>
        <end position="175"/>
    </location>
</feature>
<feature type="transmembrane region" description="Helical" evidence="5">
    <location>
        <begin position="27"/>
        <end position="43"/>
    </location>
</feature>
<dbReference type="GO" id="GO:0046983">
    <property type="term" value="F:protein dimerization activity"/>
    <property type="evidence" value="ECO:0007669"/>
    <property type="project" value="InterPro"/>
</dbReference>
<dbReference type="PIRSF" id="PIRSF037434">
    <property type="entry name" value="STHK_ChrS"/>
    <property type="match status" value="1"/>
</dbReference>
<dbReference type="InterPro" id="IPR003594">
    <property type="entry name" value="HATPase_dom"/>
</dbReference>
<evidence type="ECO:0000256" key="5">
    <source>
        <dbReference type="SAM" id="Phobius"/>
    </source>
</evidence>
<evidence type="ECO:0000256" key="4">
    <source>
        <dbReference type="SAM" id="Coils"/>
    </source>
</evidence>
<dbReference type="AlphaFoldDB" id="A0A895XWV9"/>
<dbReference type="Gene3D" id="1.20.5.1930">
    <property type="match status" value="1"/>
</dbReference>
<dbReference type="Pfam" id="PF02518">
    <property type="entry name" value="HATPase_c"/>
    <property type="match status" value="1"/>
</dbReference>
<feature type="domain" description="Histidine kinase" evidence="6">
    <location>
        <begin position="184"/>
        <end position="383"/>
    </location>
</feature>
<evidence type="ECO:0000259" key="6">
    <source>
        <dbReference type="PROSITE" id="PS50109"/>
    </source>
</evidence>
<feature type="transmembrane region" description="Helical" evidence="5">
    <location>
        <begin position="92"/>
        <end position="112"/>
    </location>
</feature>
<evidence type="ECO:0000256" key="2">
    <source>
        <dbReference type="ARBA" id="ARBA00022777"/>
    </source>
</evidence>
<dbReference type="GO" id="GO:0016020">
    <property type="term" value="C:membrane"/>
    <property type="evidence" value="ECO:0007669"/>
    <property type="project" value="InterPro"/>
</dbReference>
<protein>
    <submittedName>
        <fullName evidence="7">Sensor histidine kinase</fullName>
    </submittedName>
</protein>
<sequence length="388" mass="41954">MLIGQHLIAVVLTLIGIGRAIFEGTPVAAALTAGLVVFVWYASGMVGSQLARPAWWITGLALVWVAAVAVSPEFVWLAFLIWLLAGQMLPRWWSVGLSFAVFLVVAVAPVAHEGTTTYANIIGPLIGGVFALGISRGYLELVRDARERERLVSSLIAAQREMADLHDELARAQRHSGAIAERTRLARDIHDTVAQGLSSIRLLAHARADASHDQVAVHAFRQVEALAQDSLADIRRIVDALAPAELEDNALATALERMLTRFQDQTGVATKLHVDESLPVLPTVTEAALLRTAQSALANVRQHAGANRVVVSLIDAEDVVRLDIIDDGRGFDVRRWDSSASVSESSYGLHFMRSRLRELAGGLEVESTPGEGTALSAFLPLYTVTEEM</sequence>
<feature type="transmembrane region" description="Helical" evidence="5">
    <location>
        <begin position="55"/>
        <end position="85"/>
    </location>
</feature>
<evidence type="ECO:0000313" key="7">
    <source>
        <dbReference type="EMBL" id="QSB06996.1"/>
    </source>
</evidence>
<evidence type="ECO:0000313" key="8">
    <source>
        <dbReference type="Proteomes" id="UP000662939"/>
    </source>
</evidence>
<name>A0A895XWV9_9ACTN</name>
<keyword evidence="4" id="KW-0175">Coiled coil</keyword>
<dbReference type="EMBL" id="CP070496">
    <property type="protein sequence ID" value="QSB06996.1"/>
    <property type="molecule type" value="Genomic_DNA"/>
</dbReference>
<dbReference type="KEGG" id="nav:JQS30_07175"/>
<dbReference type="InterPro" id="IPR050482">
    <property type="entry name" value="Sensor_HK_TwoCompSys"/>
</dbReference>
<keyword evidence="1" id="KW-0808">Transferase</keyword>
<keyword evidence="2 7" id="KW-0418">Kinase</keyword>
<keyword evidence="3" id="KW-0902">Two-component regulatory system</keyword>
<organism evidence="7 8">
    <name type="scientific">Natronoglycomyces albus</name>
    <dbReference type="NCBI Taxonomy" id="2811108"/>
    <lineage>
        <taxon>Bacteria</taxon>
        <taxon>Bacillati</taxon>
        <taxon>Actinomycetota</taxon>
        <taxon>Actinomycetes</taxon>
        <taxon>Glycomycetales</taxon>
        <taxon>Glycomycetaceae</taxon>
        <taxon>Natronoglycomyces</taxon>
    </lineage>
</organism>
<dbReference type="CDD" id="cd16917">
    <property type="entry name" value="HATPase_UhpB-NarQ-NarX-like"/>
    <property type="match status" value="1"/>
</dbReference>
<gene>
    <name evidence="7" type="ORF">JQS30_07175</name>
</gene>
<feature type="transmembrane region" description="Helical" evidence="5">
    <location>
        <begin position="118"/>
        <end position="139"/>
    </location>
</feature>
<reference evidence="7" key="1">
    <citation type="submission" date="2021-02" db="EMBL/GenBank/DDBJ databases">
        <title>Natronoglycomyces albus gen. nov., sp. nov, a haloalkaliphilic actinobacterium from a soda solonchak soil.</title>
        <authorList>
            <person name="Sorokin D.Y."/>
            <person name="Khijniak T.V."/>
            <person name="Zakharycheva A.P."/>
            <person name="Boueva O.V."/>
            <person name="Ariskina E.V."/>
            <person name="Hahnke R.L."/>
            <person name="Bunk B."/>
            <person name="Sproer C."/>
            <person name="Schumann P."/>
            <person name="Evtushenko L.I."/>
            <person name="Kublanov I.V."/>
        </authorList>
    </citation>
    <scope>NUCLEOTIDE SEQUENCE</scope>
    <source>
        <strain evidence="7">DSM 106290</strain>
    </source>
</reference>
<dbReference type="InterPro" id="IPR005467">
    <property type="entry name" value="His_kinase_dom"/>
</dbReference>
<dbReference type="PROSITE" id="PS50109">
    <property type="entry name" value="HIS_KIN"/>
    <property type="match status" value="1"/>
</dbReference>
<evidence type="ECO:0000256" key="3">
    <source>
        <dbReference type="ARBA" id="ARBA00023012"/>
    </source>
</evidence>
<dbReference type="Proteomes" id="UP000662939">
    <property type="component" value="Chromosome"/>
</dbReference>
<dbReference type="GO" id="GO:0000155">
    <property type="term" value="F:phosphorelay sensor kinase activity"/>
    <property type="evidence" value="ECO:0007669"/>
    <property type="project" value="InterPro"/>
</dbReference>
<dbReference type="SUPFAM" id="SSF55874">
    <property type="entry name" value="ATPase domain of HSP90 chaperone/DNA topoisomerase II/histidine kinase"/>
    <property type="match status" value="1"/>
</dbReference>
<dbReference type="InterPro" id="IPR017205">
    <property type="entry name" value="Sig_transdc_His_kinase_ChrS"/>
</dbReference>
<dbReference type="PANTHER" id="PTHR24421">
    <property type="entry name" value="NITRATE/NITRITE SENSOR PROTEIN NARX-RELATED"/>
    <property type="match status" value="1"/>
</dbReference>